<keyword evidence="1" id="KW-0690">Ribosome biogenesis</keyword>
<evidence type="ECO:0000256" key="6">
    <source>
        <dbReference type="ARBA" id="ARBA00044538"/>
    </source>
</evidence>
<evidence type="ECO:0000256" key="3">
    <source>
        <dbReference type="ARBA" id="ARBA00022801"/>
    </source>
</evidence>
<dbReference type="InterPro" id="IPR007422">
    <property type="entry name" value="Peptidase_Prp"/>
</dbReference>
<organism evidence="7 8">
    <name type="scientific">Peptoniphilus equinus</name>
    <dbReference type="NCBI Taxonomy" id="3016343"/>
    <lineage>
        <taxon>Bacteria</taxon>
        <taxon>Bacillati</taxon>
        <taxon>Bacillota</taxon>
        <taxon>Tissierellia</taxon>
        <taxon>Tissierellales</taxon>
        <taxon>Peptoniphilaceae</taxon>
        <taxon>Peptoniphilus</taxon>
    </lineage>
</organism>
<protein>
    <recommendedName>
        <fullName evidence="6">Ribosomal processing cysteine protease Prp</fullName>
    </recommendedName>
</protein>
<evidence type="ECO:0000313" key="8">
    <source>
        <dbReference type="Proteomes" id="UP001210339"/>
    </source>
</evidence>
<dbReference type="CDD" id="cd16332">
    <property type="entry name" value="Prp-like"/>
    <property type="match status" value="1"/>
</dbReference>
<reference evidence="7 8" key="1">
    <citation type="submission" date="2023-01" db="EMBL/GenBank/DDBJ databases">
        <authorList>
            <person name="Lee S.H."/>
            <person name="Jung H.S."/>
            <person name="Yun J.U."/>
        </authorList>
    </citation>
    <scope>NUCLEOTIDE SEQUENCE [LARGE SCALE GENOMIC DNA]</scope>
    <source>
        <strain evidence="7 8">CBA3646</strain>
    </source>
</reference>
<dbReference type="GO" id="GO:0006508">
    <property type="term" value="P:proteolysis"/>
    <property type="evidence" value="ECO:0007669"/>
    <property type="project" value="UniProtKB-KW"/>
</dbReference>
<dbReference type="RefSeq" id="WP_271190748.1">
    <property type="nucleotide sequence ID" value="NZ_CP115667.1"/>
</dbReference>
<evidence type="ECO:0000256" key="2">
    <source>
        <dbReference type="ARBA" id="ARBA00022670"/>
    </source>
</evidence>
<dbReference type="PANTHER" id="PTHR39178">
    <property type="entry name" value="HYPOTHETICAL RIBOSOME-ASSOCIATED PROTEIN"/>
    <property type="match status" value="1"/>
</dbReference>
<gene>
    <name evidence="7" type="ORF">O6R05_04185</name>
</gene>
<dbReference type="Proteomes" id="UP001210339">
    <property type="component" value="Chromosome"/>
</dbReference>
<evidence type="ECO:0000256" key="4">
    <source>
        <dbReference type="ARBA" id="ARBA00022807"/>
    </source>
</evidence>
<dbReference type="Pfam" id="PF04327">
    <property type="entry name" value="Peptidase_Prp"/>
    <property type="match status" value="1"/>
</dbReference>
<evidence type="ECO:0000313" key="7">
    <source>
        <dbReference type="EMBL" id="WBW49216.1"/>
    </source>
</evidence>
<keyword evidence="2 7" id="KW-0645">Protease</keyword>
<keyword evidence="8" id="KW-1185">Reference proteome</keyword>
<dbReference type="EMBL" id="CP115667">
    <property type="protein sequence ID" value="WBW49216.1"/>
    <property type="molecule type" value="Genomic_DNA"/>
</dbReference>
<dbReference type="SUPFAM" id="SSF118010">
    <property type="entry name" value="TM1457-like"/>
    <property type="match status" value="1"/>
</dbReference>
<dbReference type="InterPro" id="IPR036764">
    <property type="entry name" value="Peptidase_Prp_sf"/>
</dbReference>
<dbReference type="PANTHER" id="PTHR39178:SF1">
    <property type="entry name" value="RIBOSOMAL-PROCESSING CYSTEINE PROTEASE PRP"/>
    <property type="match status" value="1"/>
</dbReference>
<comment type="similarity">
    <text evidence="5">Belongs to the Prp family.</text>
</comment>
<keyword evidence="3" id="KW-0378">Hydrolase</keyword>
<name>A0ABY7QSB3_9FIRM</name>
<evidence type="ECO:0000256" key="1">
    <source>
        <dbReference type="ARBA" id="ARBA00022517"/>
    </source>
</evidence>
<dbReference type="GO" id="GO:0008233">
    <property type="term" value="F:peptidase activity"/>
    <property type="evidence" value="ECO:0007669"/>
    <property type="project" value="UniProtKB-KW"/>
</dbReference>
<evidence type="ECO:0000256" key="5">
    <source>
        <dbReference type="ARBA" id="ARBA00044503"/>
    </source>
</evidence>
<accession>A0ABY7QSB3</accession>
<proteinExistence type="inferred from homology"/>
<keyword evidence="4" id="KW-0788">Thiol protease</keyword>
<dbReference type="Gene3D" id="3.30.70.1490">
    <property type="entry name" value="Cysteine protease Prp"/>
    <property type="match status" value="1"/>
</dbReference>
<sequence length="106" mass="12039">MTFFKKSGQFYGFKTCGHADSAPNGEDIVCAAVSILTQTMYFHALNQGVPESEIADEQHHGFLSIRIKNDHDIERLQPAFHFLEDGLKLLKENYSEYISLEDQEVS</sequence>